<dbReference type="InterPro" id="IPR020835">
    <property type="entry name" value="Catalase_sf"/>
</dbReference>
<feature type="domain" description="Catalase core" evidence="7">
    <location>
        <begin position="3"/>
        <end position="141"/>
    </location>
</feature>
<dbReference type="GO" id="GO:0042744">
    <property type="term" value="P:hydrogen peroxide catabolic process"/>
    <property type="evidence" value="ECO:0007669"/>
    <property type="project" value="TreeGrafter"/>
</dbReference>
<gene>
    <name evidence="8" type="ORF">GPUH_LOCUS7444</name>
</gene>
<dbReference type="Pfam" id="PF00199">
    <property type="entry name" value="Catalase"/>
    <property type="match status" value="2"/>
</dbReference>
<dbReference type="SUPFAM" id="SSF56634">
    <property type="entry name" value="Heme-dependent catalase-like"/>
    <property type="match status" value="1"/>
</dbReference>
<keyword evidence="3" id="KW-0349">Heme</keyword>
<evidence type="ECO:0000256" key="3">
    <source>
        <dbReference type="ARBA" id="ARBA00022617"/>
    </source>
</evidence>
<keyword evidence="2" id="KW-0575">Peroxidase</keyword>
<dbReference type="SMART" id="SM01060">
    <property type="entry name" value="Catalase"/>
    <property type="match status" value="1"/>
</dbReference>
<evidence type="ECO:0000256" key="1">
    <source>
        <dbReference type="ARBA" id="ARBA00005329"/>
    </source>
</evidence>
<dbReference type="OrthoDB" id="6880011at2759"/>
<dbReference type="PROSITE" id="PS51402">
    <property type="entry name" value="CATALASE_3"/>
    <property type="match status" value="1"/>
</dbReference>
<keyword evidence="4" id="KW-0479">Metal-binding</keyword>
<dbReference type="GO" id="GO:0005777">
    <property type="term" value="C:peroxisome"/>
    <property type="evidence" value="ECO:0007669"/>
    <property type="project" value="TreeGrafter"/>
</dbReference>
<dbReference type="GO" id="GO:0004096">
    <property type="term" value="F:catalase activity"/>
    <property type="evidence" value="ECO:0007669"/>
    <property type="project" value="InterPro"/>
</dbReference>
<evidence type="ECO:0000313" key="8">
    <source>
        <dbReference type="EMBL" id="VDK58355.1"/>
    </source>
</evidence>
<evidence type="ECO:0000256" key="4">
    <source>
        <dbReference type="ARBA" id="ARBA00022723"/>
    </source>
</evidence>
<keyword evidence="5" id="KW-0560">Oxidoreductase</keyword>
<accession>A0A3P6RW09</accession>
<dbReference type="EMBL" id="UYRT01019282">
    <property type="protein sequence ID" value="VDK58355.1"/>
    <property type="molecule type" value="Genomic_DNA"/>
</dbReference>
<dbReference type="Gene3D" id="6.10.10.30">
    <property type="entry name" value="Catalase hpii, N-terminal domain-like"/>
    <property type="match status" value="1"/>
</dbReference>
<dbReference type="GO" id="GO:0046872">
    <property type="term" value="F:metal ion binding"/>
    <property type="evidence" value="ECO:0007669"/>
    <property type="project" value="UniProtKB-KW"/>
</dbReference>
<dbReference type="AlphaFoldDB" id="A0A3P6RW09"/>
<dbReference type="InterPro" id="IPR018028">
    <property type="entry name" value="Catalase"/>
</dbReference>
<dbReference type="Proteomes" id="UP000271098">
    <property type="component" value="Unassembled WGS sequence"/>
</dbReference>
<dbReference type="GO" id="GO:0005739">
    <property type="term" value="C:mitochondrion"/>
    <property type="evidence" value="ECO:0007669"/>
    <property type="project" value="TreeGrafter"/>
</dbReference>
<organism evidence="8 9">
    <name type="scientific">Gongylonema pulchrum</name>
    <dbReference type="NCBI Taxonomy" id="637853"/>
    <lineage>
        <taxon>Eukaryota</taxon>
        <taxon>Metazoa</taxon>
        <taxon>Ecdysozoa</taxon>
        <taxon>Nematoda</taxon>
        <taxon>Chromadorea</taxon>
        <taxon>Rhabditida</taxon>
        <taxon>Spirurina</taxon>
        <taxon>Spiruromorpha</taxon>
        <taxon>Spiruroidea</taxon>
        <taxon>Gongylonematidae</taxon>
        <taxon>Gongylonema</taxon>
    </lineage>
</organism>
<keyword evidence="6" id="KW-0408">Iron</keyword>
<proteinExistence type="inferred from homology"/>
<dbReference type="GO" id="GO:0042542">
    <property type="term" value="P:response to hydrogen peroxide"/>
    <property type="evidence" value="ECO:0007669"/>
    <property type="project" value="TreeGrafter"/>
</dbReference>
<evidence type="ECO:0000313" key="9">
    <source>
        <dbReference type="Proteomes" id="UP000271098"/>
    </source>
</evidence>
<dbReference type="GO" id="GO:0020037">
    <property type="term" value="F:heme binding"/>
    <property type="evidence" value="ECO:0007669"/>
    <property type="project" value="InterPro"/>
</dbReference>
<evidence type="ECO:0000256" key="2">
    <source>
        <dbReference type="ARBA" id="ARBA00022559"/>
    </source>
</evidence>
<comment type="similarity">
    <text evidence="1">Belongs to the catalase family.</text>
</comment>
<evidence type="ECO:0000259" key="7">
    <source>
        <dbReference type="SMART" id="SM01060"/>
    </source>
</evidence>
<name>A0A3P6RW09_9BILA</name>
<dbReference type="Gene3D" id="2.40.180.10">
    <property type="entry name" value="Catalase core domain"/>
    <property type="match status" value="1"/>
</dbReference>
<evidence type="ECO:0000256" key="5">
    <source>
        <dbReference type="ARBA" id="ARBA00023002"/>
    </source>
</evidence>
<keyword evidence="9" id="KW-1185">Reference proteome</keyword>
<dbReference type="PANTHER" id="PTHR11465">
    <property type="entry name" value="CATALASE"/>
    <property type="match status" value="1"/>
</dbReference>
<reference evidence="8 9" key="1">
    <citation type="submission" date="2018-11" db="EMBL/GenBank/DDBJ databases">
        <authorList>
            <consortium name="Pathogen Informatics"/>
        </authorList>
    </citation>
    <scope>NUCLEOTIDE SEQUENCE [LARGE SCALE GENOMIC DNA]</scope>
</reference>
<dbReference type="InterPro" id="IPR011614">
    <property type="entry name" value="Catalase_core"/>
</dbReference>
<sequence length="141" mass="16038">MLTMSNGMPIHNRKAMLTVGPRGPALLQDTVYLDEMSHFDRERVPERVVHANGFAGERGTADTVRDLRGFAIKFYTEDGNWDLLCLSLPVFFIDDPVLFPSAMRVLKRNPVTHLKVCAFYCHLRYTAALTRKFLSCRSSSQ</sequence>
<protein>
    <recommendedName>
        <fullName evidence="7">Catalase core domain-containing protein</fullName>
    </recommendedName>
</protein>
<evidence type="ECO:0000256" key="6">
    <source>
        <dbReference type="ARBA" id="ARBA00023004"/>
    </source>
</evidence>
<dbReference type="PANTHER" id="PTHR11465:SF9">
    <property type="entry name" value="CATALASE"/>
    <property type="match status" value="1"/>
</dbReference>